<organism evidence="5 6">
    <name type="scientific">Pachysolen tannophilus NRRL Y-2460</name>
    <dbReference type="NCBI Taxonomy" id="669874"/>
    <lineage>
        <taxon>Eukaryota</taxon>
        <taxon>Fungi</taxon>
        <taxon>Dikarya</taxon>
        <taxon>Ascomycota</taxon>
        <taxon>Saccharomycotina</taxon>
        <taxon>Pichiomycetes</taxon>
        <taxon>Pachysolenaceae</taxon>
        <taxon>Pachysolen</taxon>
    </lineage>
</organism>
<dbReference type="EMBL" id="KV454013">
    <property type="protein sequence ID" value="ODV96376.1"/>
    <property type="molecule type" value="Genomic_DNA"/>
</dbReference>
<evidence type="ECO:0000259" key="4">
    <source>
        <dbReference type="PROSITE" id="PS50048"/>
    </source>
</evidence>
<dbReference type="SMART" id="SM00066">
    <property type="entry name" value="GAL4"/>
    <property type="match status" value="1"/>
</dbReference>
<dbReference type="PANTHER" id="PTHR31405:SF8">
    <property type="entry name" value="TRANSCRIPTION FACTOR PDR8-RELATED"/>
    <property type="match status" value="1"/>
</dbReference>
<dbReference type="CDD" id="cd12148">
    <property type="entry name" value="fungal_TF_MHR"/>
    <property type="match status" value="1"/>
</dbReference>
<dbReference type="InterPro" id="IPR001138">
    <property type="entry name" value="Zn2Cys6_DnaBD"/>
</dbReference>
<evidence type="ECO:0000313" key="6">
    <source>
        <dbReference type="Proteomes" id="UP000094236"/>
    </source>
</evidence>
<dbReference type="InterPro" id="IPR036864">
    <property type="entry name" value="Zn2-C6_fun-type_DNA-bd_sf"/>
</dbReference>
<dbReference type="AlphaFoldDB" id="A0A1E4TXA4"/>
<reference evidence="6" key="1">
    <citation type="submission" date="2016-05" db="EMBL/GenBank/DDBJ databases">
        <title>Comparative genomics of biotechnologically important yeasts.</title>
        <authorList>
            <consortium name="DOE Joint Genome Institute"/>
            <person name="Riley R."/>
            <person name="Haridas S."/>
            <person name="Wolfe K.H."/>
            <person name="Lopes M.R."/>
            <person name="Hittinger C.T."/>
            <person name="Goker M."/>
            <person name="Salamov A."/>
            <person name="Wisecaver J."/>
            <person name="Long T.M."/>
            <person name="Aerts A.L."/>
            <person name="Barry K."/>
            <person name="Choi C."/>
            <person name="Clum A."/>
            <person name="Coughlan A.Y."/>
            <person name="Deshpande S."/>
            <person name="Douglass A.P."/>
            <person name="Hanson S.J."/>
            <person name="Klenk H.-P."/>
            <person name="Labutti K."/>
            <person name="Lapidus A."/>
            <person name="Lindquist E."/>
            <person name="Lipzen A."/>
            <person name="Meier-Kolthoff J.P."/>
            <person name="Ohm R.A."/>
            <person name="Otillar R.P."/>
            <person name="Pangilinan J."/>
            <person name="Peng Y."/>
            <person name="Rokas A."/>
            <person name="Rosa C.A."/>
            <person name="Scheuner C."/>
            <person name="Sibirny A.A."/>
            <person name="Slot J.C."/>
            <person name="Stielow J.B."/>
            <person name="Sun H."/>
            <person name="Kurtzman C.P."/>
            <person name="Blackwell M."/>
            <person name="Grigoriev I.V."/>
            <person name="Jeffries T.W."/>
        </authorList>
    </citation>
    <scope>NUCLEOTIDE SEQUENCE [LARGE SCALE GENOMIC DNA]</scope>
    <source>
        <strain evidence="6">NRRL Y-2460</strain>
    </source>
</reference>
<sequence length="748" mass="86301">MNILTVDNFAANSSGARKRRRVIRSCSNCRARKVKCDQTKPICNSCINQRIPDCQYEPSPFMSENLSQKNEILNQENENLKKQIKYLQEKAVTADSNIGPKVEKRIQSSQFQFIFKKTNRTVFFGLTSVRALQSYGNEESKQFSMLKSAIKALRNEWKKDKFKSSHLQIMADLDSNNLLQILSNYLPKYEVIEKYINEFFDGVWFKIFPVLDKEVFMNDFKRIFVVDENNPSKIKFLISFKSSDFARIALVLVVLKYVLCSKFQRTFSEKDEFDDSDEVLFGCIHHLLLKARFLERITVPTLQCVFLLRLLKKFNVKDGDGGDNSNGSVLFGLCFEMAITLGLHQDIDLLYASETQSYKTSLKQLWKVVLYYDAVNSLDLGVPLHIADDNFYMGNADFTEIDTKTTFYLRGIATKLTKSSITDFEVFEIIQSVKNFLSENFEPIFTLINKLRHESTSETFEICKTISLMLPFLNIIQQLYMIIYRFGNGNNEQVESNSYLLTAKYSLLLSIASVEVMQSVEMMKQKCILAASVLDQVMAFVIGATKTSLIRGQMVLFSLFYISSQIDKTKKTIPKSTTDVLILNLSELQESTNDDFNISHSLKAMFYNPKFFRFMATKVINKIITIQNGSKAENKASILKYDDYGIFIMICMMKYFNNSLAKDDHDSSDINNSDYHINDKKFLVNYDVFDDPNLTINSFSPSSDEFSIAPSYFDDISTLLEMNKLETDFNFEDCWNESSFINDIWKFL</sequence>
<dbReference type="InterPro" id="IPR052693">
    <property type="entry name" value="Yeast_MDR_Regulatory"/>
</dbReference>
<dbReference type="InterPro" id="IPR007219">
    <property type="entry name" value="XnlR_reg_dom"/>
</dbReference>
<evidence type="ECO:0000256" key="3">
    <source>
        <dbReference type="SAM" id="Coils"/>
    </source>
</evidence>
<proteinExistence type="predicted"/>
<feature type="domain" description="Zn(2)-C6 fungal-type" evidence="4">
    <location>
        <begin position="25"/>
        <end position="56"/>
    </location>
</feature>
<evidence type="ECO:0000256" key="1">
    <source>
        <dbReference type="ARBA" id="ARBA00022723"/>
    </source>
</evidence>
<feature type="coiled-coil region" evidence="3">
    <location>
        <begin position="63"/>
        <end position="97"/>
    </location>
</feature>
<dbReference type="STRING" id="669874.A0A1E4TXA4"/>
<keyword evidence="2" id="KW-0539">Nucleus</keyword>
<dbReference type="Pfam" id="PF00172">
    <property type="entry name" value="Zn_clus"/>
    <property type="match status" value="1"/>
</dbReference>
<dbReference type="CDD" id="cd00067">
    <property type="entry name" value="GAL4"/>
    <property type="match status" value="1"/>
</dbReference>
<evidence type="ECO:0000256" key="2">
    <source>
        <dbReference type="ARBA" id="ARBA00023242"/>
    </source>
</evidence>
<name>A0A1E4TXA4_PACTA</name>
<keyword evidence="6" id="KW-1185">Reference proteome</keyword>
<dbReference type="SUPFAM" id="SSF57701">
    <property type="entry name" value="Zn2/Cys6 DNA-binding domain"/>
    <property type="match status" value="1"/>
</dbReference>
<dbReference type="OrthoDB" id="4356994at2759"/>
<dbReference type="PROSITE" id="PS50048">
    <property type="entry name" value="ZN2_CY6_FUNGAL_2"/>
    <property type="match status" value="1"/>
</dbReference>
<dbReference type="Proteomes" id="UP000094236">
    <property type="component" value="Unassembled WGS sequence"/>
</dbReference>
<dbReference type="GO" id="GO:0008270">
    <property type="term" value="F:zinc ion binding"/>
    <property type="evidence" value="ECO:0007669"/>
    <property type="project" value="InterPro"/>
</dbReference>
<evidence type="ECO:0000313" key="5">
    <source>
        <dbReference type="EMBL" id="ODV96376.1"/>
    </source>
</evidence>
<dbReference type="PROSITE" id="PS00463">
    <property type="entry name" value="ZN2_CY6_FUNGAL_1"/>
    <property type="match status" value="1"/>
</dbReference>
<dbReference type="Pfam" id="PF04082">
    <property type="entry name" value="Fungal_trans"/>
    <property type="match status" value="1"/>
</dbReference>
<dbReference type="GO" id="GO:0000981">
    <property type="term" value="F:DNA-binding transcription factor activity, RNA polymerase II-specific"/>
    <property type="evidence" value="ECO:0007669"/>
    <property type="project" value="InterPro"/>
</dbReference>
<protein>
    <recommendedName>
        <fullName evidence="4">Zn(2)-C6 fungal-type domain-containing protein</fullName>
    </recommendedName>
</protein>
<dbReference type="PANTHER" id="PTHR31405">
    <property type="entry name" value="TRANSCRIPTION FACTOR PDR8-RELATED"/>
    <property type="match status" value="1"/>
</dbReference>
<dbReference type="Gene3D" id="4.10.240.10">
    <property type="entry name" value="Zn(2)-C6 fungal-type DNA-binding domain"/>
    <property type="match status" value="1"/>
</dbReference>
<accession>A0A1E4TXA4</accession>
<gene>
    <name evidence="5" type="ORF">PACTADRAFT_33549</name>
</gene>
<keyword evidence="1" id="KW-0479">Metal-binding</keyword>
<keyword evidence="3" id="KW-0175">Coiled coil</keyword>